<dbReference type="eggNOG" id="COG0629">
    <property type="taxonomic scope" value="Bacteria"/>
</dbReference>
<dbReference type="Pfam" id="PF00436">
    <property type="entry name" value="SSB"/>
    <property type="match status" value="1"/>
</dbReference>
<organism evidence="5 6">
    <name type="scientific">Abiotrophia defectiva ATCC 49176</name>
    <dbReference type="NCBI Taxonomy" id="592010"/>
    <lineage>
        <taxon>Bacteria</taxon>
        <taxon>Bacillati</taxon>
        <taxon>Bacillota</taxon>
        <taxon>Bacilli</taxon>
        <taxon>Lactobacillales</taxon>
        <taxon>Aerococcaceae</taxon>
        <taxon>Abiotrophia</taxon>
    </lineage>
</organism>
<dbReference type="STRING" id="592010.GCWU000182_000855"/>
<dbReference type="PROSITE" id="PS50935">
    <property type="entry name" value="SSB"/>
    <property type="match status" value="1"/>
</dbReference>
<evidence type="ECO:0000256" key="4">
    <source>
        <dbReference type="SAM" id="MobiDB-lite"/>
    </source>
</evidence>
<feature type="region of interest" description="Disordered" evidence="4">
    <location>
        <begin position="130"/>
        <end position="155"/>
    </location>
</feature>
<dbReference type="Gene3D" id="2.40.50.140">
    <property type="entry name" value="Nucleic acid-binding proteins"/>
    <property type="match status" value="1"/>
</dbReference>
<dbReference type="InterPro" id="IPR012340">
    <property type="entry name" value="NA-bd_OB-fold"/>
</dbReference>
<comment type="caution">
    <text evidence="5">The sequence shown here is derived from an EMBL/GenBank/DDBJ whole genome shotgun (WGS) entry which is preliminary data.</text>
</comment>
<dbReference type="CDD" id="cd04496">
    <property type="entry name" value="SSB_OBF"/>
    <property type="match status" value="1"/>
</dbReference>
<dbReference type="SUPFAM" id="SSF50249">
    <property type="entry name" value="Nucleic acid-binding proteins"/>
    <property type="match status" value="1"/>
</dbReference>
<protein>
    <recommendedName>
        <fullName evidence="2 3">Single-stranded DNA-binding protein</fullName>
        <shortName evidence="2">SSB</shortName>
    </recommendedName>
</protein>
<dbReference type="HAMAP" id="MF_00984">
    <property type="entry name" value="SSB"/>
    <property type="match status" value="1"/>
</dbReference>
<feature type="compositionally biased region" description="Polar residues" evidence="4">
    <location>
        <begin position="130"/>
        <end position="146"/>
    </location>
</feature>
<comment type="caution">
    <text evidence="2">Lacks conserved residue(s) required for the propagation of feature annotation.</text>
</comment>
<dbReference type="GO" id="GO:0006260">
    <property type="term" value="P:DNA replication"/>
    <property type="evidence" value="ECO:0007669"/>
    <property type="project" value="InterPro"/>
</dbReference>
<evidence type="ECO:0000313" key="5">
    <source>
        <dbReference type="EMBL" id="ESK65790.1"/>
    </source>
</evidence>
<dbReference type="GO" id="GO:0009295">
    <property type="term" value="C:nucleoid"/>
    <property type="evidence" value="ECO:0007669"/>
    <property type="project" value="TreeGrafter"/>
</dbReference>
<dbReference type="EMBL" id="ACIN03000005">
    <property type="protein sequence ID" value="ESK65790.1"/>
    <property type="molecule type" value="Genomic_DNA"/>
</dbReference>
<proteinExistence type="inferred from homology"/>
<dbReference type="PANTHER" id="PTHR10302:SF27">
    <property type="entry name" value="SINGLE-STRANDED DNA-BINDING PROTEIN"/>
    <property type="match status" value="1"/>
</dbReference>
<evidence type="ECO:0000256" key="3">
    <source>
        <dbReference type="RuleBase" id="RU000524"/>
    </source>
</evidence>
<dbReference type="OrthoDB" id="9809878at2"/>
<dbReference type="HOGENOM" id="CLU_078758_6_2_9"/>
<keyword evidence="6" id="KW-1185">Reference proteome</keyword>
<accession>W1Q3L1</accession>
<name>W1Q3L1_ABIDE</name>
<dbReference type="GO" id="GO:0003697">
    <property type="term" value="F:single-stranded DNA binding"/>
    <property type="evidence" value="ECO:0007669"/>
    <property type="project" value="UniProtKB-UniRule"/>
</dbReference>
<dbReference type="NCBIfam" id="TIGR00621">
    <property type="entry name" value="ssb"/>
    <property type="match status" value="1"/>
</dbReference>
<dbReference type="PANTHER" id="PTHR10302">
    <property type="entry name" value="SINGLE-STRANDED DNA-BINDING PROTEIN"/>
    <property type="match status" value="1"/>
</dbReference>
<dbReference type="AlphaFoldDB" id="W1Q3L1"/>
<dbReference type="Proteomes" id="UP000019050">
    <property type="component" value="Unassembled WGS sequence"/>
</dbReference>
<evidence type="ECO:0000256" key="1">
    <source>
        <dbReference type="ARBA" id="ARBA00023125"/>
    </source>
</evidence>
<sequence length="176" mass="19991">MAKTRKKTGPKAYISMKGKLFSGGIPMNQLLLVGRLTRPVEDRQVGDHRVVNNCLAVSRRHRDRNGELQTDFIPIVAWDYLADLLVKYAQKGHRIGVVGRMESRHYTNNQDQKVYILECHVQDITLLESKNGSAGRASGQNHSTPKGQEDYDAIRRQYEVPSQEQLDMRQLAGFKA</sequence>
<reference evidence="5" key="1">
    <citation type="submission" date="2013-06" db="EMBL/GenBank/DDBJ databases">
        <authorList>
            <person name="Weinstock G."/>
            <person name="Sodergren E."/>
            <person name="Clifton S."/>
            <person name="Fulton L."/>
            <person name="Fulton B."/>
            <person name="Courtney L."/>
            <person name="Fronick C."/>
            <person name="Harrison M."/>
            <person name="Strong C."/>
            <person name="Farmer C."/>
            <person name="Delahaunty K."/>
            <person name="Markovic C."/>
            <person name="Hall O."/>
            <person name="Minx P."/>
            <person name="Tomlinson C."/>
            <person name="Mitreva M."/>
            <person name="Nelson J."/>
            <person name="Hou S."/>
            <person name="Wollam A."/>
            <person name="Pepin K.H."/>
            <person name="Johnson M."/>
            <person name="Bhonagiri V."/>
            <person name="Nash W.E."/>
            <person name="Warren W."/>
            <person name="Chinwalla A."/>
            <person name="Mardis E.R."/>
            <person name="Wilson R.K."/>
        </authorList>
    </citation>
    <scope>NUCLEOTIDE SEQUENCE [LARGE SCALE GENOMIC DNA]</scope>
    <source>
        <strain evidence="5">ATCC 49176</strain>
    </source>
</reference>
<evidence type="ECO:0000313" key="6">
    <source>
        <dbReference type="Proteomes" id="UP000019050"/>
    </source>
</evidence>
<comment type="subunit">
    <text evidence="2">Homotetramer.</text>
</comment>
<keyword evidence="1 2" id="KW-0238">DNA-binding</keyword>
<dbReference type="InterPro" id="IPR000424">
    <property type="entry name" value="Primosome_PriB/ssb"/>
</dbReference>
<evidence type="ECO:0000256" key="2">
    <source>
        <dbReference type="HAMAP-Rule" id="MF_00984"/>
    </source>
</evidence>
<gene>
    <name evidence="5" type="ORF">GCWU000182_000855</name>
</gene>
<dbReference type="InterPro" id="IPR011344">
    <property type="entry name" value="ssDNA-bd"/>
</dbReference>